<dbReference type="InterPro" id="IPR053162">
    <property type="entry name" value="DnaD"/>
</dbReference>
<proteinExistence type="inferred from homology"/>
<comment type="similarity">
    <text evidence="1">Belongs to the DnaB/DnaD family.</text>
</comment>
<name>A0A429ZSJ4_9ENTE</name>
<gene>
    <name evidence="5" type="ORF">CBF35_05215</name>
</gene>
<dbReference type="PANTHER" id="PTHR37293">
    <property type="entry name" value="PHAGE REPLICATION PROTEIN-RELATED"/>
    <property type="match status" value="1"/>
</dbReference>
<dbReference type="EMBL" id="NGJU01000006">
    <property type="protein sequence ID" value="RST96633.1"/>
    <property type="molecule type" value="Genomic_DNA"/>
</dbReference>
<feature type="domain" description="Phage replisome organiser N-terminal" evidence="4">
    <location>
        <begin position="9"/>
        <end position="122"/>
    </location>
</feature>
<sequence length="315" mass="36499">MSDNKKYYYLKLKDNFFEDEAMIILEGMQDGYKYSNILLKMYLRSLKNEGKLMFNDVIPYTPSVLSQIVRHSVGDVEKAIEMFQSLGLIEKLDSGAIYITNIQNFIGKSSSEADRKREYRARIDSEKHLEINDSNSGGQTSGQTSDKTPPELEIEIELERELKKDKDDITSVEESSSKWLAMELYQQNFGFPNMVVQEDMKALTKEVTDEVLAHAIRETAKREIRGSGVWAYVEKIVANWKRLNLKTVEAITDYQERWEREQADRIKKPSKGRHARKETVPELFNQEVIETPVSAAEEEEFRKMLADSRKKVSDE</sequence>
<dbReference type="RefSeq" id="WP_126778913.1">
    <property type="nucleotide sequence ID" value="NZ_NGJU01000006.1"/>
</dbReference>
<reference evidence="5 6" key="1">
    <citation type="submission" date="2017-05" db="EMBL/GenBank/DDBJ databases">
        <title>Vagococcus spp. assemblies.</title>
        <authorList>
            <person name="Gulvik C.A."/>
        </authorList>
    </citation>
    <scope>NUCLEOTIDE SEQUENCE [LARGE SCALE GENOMIC DNA]</scope>
    <source>
        <strain evidence="5 6">NCFB 2777</strain>
    </source>
</reference>
<evidence type="ECO:0000259" key="4">
    <source>
        <dbReference type="Pfam" id="PF09681"/>
    </source>
</evidence>
<feature type="compositionally biased region" description="Low complexity" evidence="2">
    <location>
        <begin position="132"/>
        <end position="146"/>
    </location>
</feature>
<evidence type="ECO:0000313" key="6">
    <source>
        <dbReference type="Proteomes" id="UP000287239"/>
    </source>
</evidence>
<dbReference type="PANTHER" id="PTHR37293:SF5">
    <property type="entry name" value="DNA REPLICATION PROTEIN"/>
    <property type="match status" value="1"/>
</dbReference>
<evidence type="ECO:0008006" key="7">
    <source>
        <dbReference type="Google" id="ProtNLM"/>
    </source>
</evidence>
<feature type="region of interest" description="Disordered" evidence="2">
    <location>
        <begin position="126"/>
        <end position="151"/>
    </location>
</feature>
<dbReference type="SUPFAM" id="SSF158499">
    <property type="entry name" value="DnaD domain-like"/>
    <property type="match status" value="1"/>
</dbReference>
<evidence type="ECO:0000256" key="1">
    <source>
        <dbReference type="ARBA" id="ARBA00093462"/>
    </source>
</evidence>
<evidence type="ECO:0000313" key="5">
    <source>
        <dbReference type="EMBL" id="RST96633.1"/>
    </source>
</evidence>
<evidence type="ECO:0000256" key="2">
    <source>
        <dbReference type="SAM" id="MobiDB-lite"/>
    </source>
</evidence>
<accession>A0A429ZSJ4</accession>
<dbReference type="InterPro" id="IPR006343">
    <property type="entry name" value="DnaB/C_C"/>
</dbReference>
<dbReference type="NCBIfam" id="TIGR01446">
    <property type="entry name" value="DnaD_dom"/>
    <property type="match status" value="1"/>
</dbReference>
<comment type="caution">
    <text evidence="5">The sequence shown here is derived from an EMBL/GenBank/DDBJ whole genome shotgun (WGS) entry which is preliminary data.</text>
</comment>
<dbReference type="Pfam" id="PF07261">
    <property type="entry name" value="DnaB_2"/>
    <property type="match status" value="1"/>
</dbReference>
<feature type="domain" description="DnaB/C C-terminal" evidence="3">
    <location>
        <begin position="183"/>
        <end position="254"/>
    </location>
</feature>
<evidence type="ECO:0000259" key="3">
    <source>
        <dbReference type="Pfam" id="PF07261"/>
    </source>
</evidence>
<dbReference type="GeneID" id="98567763"/>
<dbReference type="Pfam" id="PF09681">
    <property type="entry name" value="Phage_rep_org_N"/>
    <property type="match status" value="1"/>
</dbReference>
<dbReference type="Gene3D" id="1.10.10.630">
    <property type="entry name" value="DnaD domain-like"/>
    <property type="match status" value="1"/>
</dbReference>
<protein>
    <recommendedName>
        <fullName evidence="7">DnaD domain-containing protein</fullName>
    </recommendedName>
</protein>
<dbReference type="NCBIfam" id="TIGR01714">
    <property type="entry name" value="phage_rep_org_N"/>
    <property type="match status" value="1"/>
</dbReference>
<dbReference type="InterPro" id="IPR034829">
    <property type="entry name" value="DnaD-like_sf"/>
</dbReference>
<dbReference type="InterPro" id="IPR010056">
    <property type="entry name" value="Phage_rep_org__N"/>
</dbReference>
<dbReference type="Proteomes" id="UP000287239">
    <property type="component" value="Unassembled WGS sequence"/>
</dbReference>
<dbReference type="AlphaFoldDB" id="A0A429ZSJ4"/>
<organism evidence="5 6">
    <name type="scientific">Vagococcus salmoninarum</name>
    <dbReference type="NCBI Taxonomy" id="2739"/>
    <lineage>
        <taxon>Bacteria</taxon>
        <taxon>Bacillati</taxon>
        <taxon>Bacillota</taxon>
        <taxon>Bacilli</taxon>
        <taxon>Lactobacillales</taxon>
        <taxon>Enterococcaceae</taxon>
        <taxon>Vagococcus</taxon>
    </lineage>
</organism>
<keyword evidence="6" id="KW-1185">Reference proteome</keyword>
<dbReference type="OrthoDB" id="1821976at2"/>